<dbReference type="RefSeq" id="WP_161707687.1">
    <property type="nucleotide sequence ID" value="NZ_JAABLQ010000001.1"/>
</dbReference>
<dbReference type="GO" id="GO:0004364">
    <property type="term" value="F:glutathione transferase activity"/>
    <property type="evidence" value="ECO:0007669"/>
    <property type="project" value="TreeGrafter"/>
</dbReference>
<dbReference type="Pfam" id="PF13410">
    <property type="entry name" value="GST_C_2"/>
    <property type="match status" value="1"/>
</dbReference>
<dbReference type="Pfam" id="PF13409">
    <property type="entry name" value="GST_N_2"/>
    <property type="match status" value="1"/>
</dbReference>
<sequence>MLVLRSSPASPFGRKVKVAASVLGLLDRITIDPADTTNPDDTIRIQNPLGKIPALILPDGTVLYDSRVIVEYLDHISPGLRIIPADASRFEVLRLQALADGINDASILQVYEKRLRPEERRHPDWVAYQADKVARALSALEAVPPRAVTSPLVNIGDIALACALGYLDLRFKGAWRDNCPHLATWLAGFEAHVPMFAQTRIEPVEW</sequence>
<comment type="caution">
    <text evidence="2">The sequence shown here is derived from an EMBL/GenBank/DDBJ whole genome shotgun (WGS) entry which is preliminary data.</text>
</comment>
<dbReference type="CDD" id="cd03205">
    <property type="entry name" value="GST_C_6"/>
    <property type="match status" value="1"/>
</dbReference>
<dbReference type="GO" id="GO:0006559">
    <property type="term" value="P:L-phenylalanine catabolic process"/>
    <property type="evidence" value="ECO:0007669"/>
    <property type="project" value="TreeGrafter"/>
</dbReference>
<organism evidence="2 3">
    <name type="scientific">Pannonibacter tanglangensis</name>
    <dbReference type="NCBI Taxonomy" id="2750084"/>
    <lineage>
        <taxon>Bacteria</taxon>
        <taxon>Pseudomonadati</taxon>
        <taxon>Pseudomonadota</taxon>
        <taxon>Alphaproteobacteria</taxon>
        <taxon>Hyphomicrobiales</taxon>
        <taxon>Stappiaceae</taxon>
        <taxon>Pannonibacter</taxon>
    </lineage>
</organism>
<evidence type="ECO:0000259" key="1">
    <source>
        <dbReference type="PROSITE" id="PS50404"/>
    </source>
</evidence>
<dbReference type="InterPro" id="IPR036282">
    <property type="entry name" value="Glutathione-S-Trfase_C_sf"/>
</dbReference>
<feature type="domain" description="GST N-terminal" evidence="1">
    <location>
        <begin position="1"/>
        <end position="81"/>
    </location>
</feature>
<evidence type="ECO:0000313" key="3">
    <source>
        <dbReference type="Proteomes" id="UP000586722"/>
    </source>
</evidence>
<dbReference type="PANTHER" id="PTHR42673">
    <property type="entry name" value="MALEYLACETOACETATE ISOMERASE"/>
    <property type="match status" value="1"/>
</dbReference>
<reference evidence="3" key="1">
    <citation type="submission" date="2020-01" db="EMBL/GenBank/DDBJ databases">
        <authorList>
            <person name="Fang Y."/>
            <person name="Sun R."/>
            <person name="Nie L."/>
            <person name="He J."/>
            <person name="Hao L."/>
            <person name="Wang L."/>
            <person name="Su S."/>
            <person name="Lv E."/>
            <person name="Zhang Z."/>
            <person name="Xie R."/>
            <person name="Liu H."/>
        </authorList>
    </citation>
    <scope>NUCLEOTIDE SEQUENCE [LARGE SCALE GENOMIC DNA]</scope>
    <source>
        <strain evidence="3">XCT-53</strain>
    </source>
</reference>
<gene>
    <name evidence="2" type="ORF">GWI72_01470</name>
</gene>
<evidence type="ECO:0000313" key="2">
    <source>
        <dbReference type="EMBL" id="NBN76932.1"/>
    </source>
</evidence>
<keyword evidence="3" id="KW-1185">Reference proteome</keyword>
<dbReference type="Gene3D" id="3.40.30.10">
    <property type="entry name" value="Glutaredoxin"/>
    <property type="match status" value="1"/>
</dbReference>
<dbReference type="InterPro" id="IPR036249">
    <property type="entry name" value="Thioredoxin-like_sf"/>
</dbReference>
<dbReference type="AlphaFoldDB" id="A0A7X5J7N3"/>
<dbReference type="PANTHER" id="PTHR42673:SF4">
    <property type="entry name" value="MALEYLACETOACETATE ISOMERASE"/>
    <property type="match status" value="1"/>
</dbReference>
<protein>
    <submittedName>
        <fullName evidence="2">Glutathione S-transferase</fullName>
    </submittedName>
</protein>
<accession>A0A7X5J7N3</accession>
<dbReference type="InterPro" id="IPR004045">
    <property type="entry name" value="Glutathione_S-Trfase_N"/>
</dbReference>
<dbReference type="Gene3D" id="1.20.1050.10">
    <property type="match status" value="1"/>
</dbReference>
<dbReference type="PROSITE" id="PS50404">
    <property type="entry name" value="GST_NTER"/>
    <property type="match status" value="1"/>
</dbReference>
<dbReference type="GO" id="GO:0006749">
    <property type="term" value="P:glutathione metabolic process"/>
    <property type="evidence" value="ECO:0007669"/>
    <property type="project" value="TreeGrafter"/>
</dbReference>
<dbReference type="SUPFAM" id="SSF47616">
    <property type="entry name" value="GST C-terminal domain-like"/>
    <property type="match status" value="1"/>
</dbReference>
<proteinExistence type="predicted"/>
<dbReference type="Proteomes" id="UP000586722">
    <property type="component" value="Unassembled WGS sequence"/>
</dbReference>
<dbReference type="EMBL" id="JAABLQ010000001">
    <property type="protein sequence ID" value="NBN76932.1"/>
    <property type="molecule type" value="Genomic_DNA"/>
</dbReference>
<name>A0A7X5J7N3_9HYPH</name>
<dbReference type="GO" id="GO:0016034">
    <property type="term" value="F:maleylacetoacetate isomerase activity"/>
    <property type="evidence" value="ECO:0007669"/>
    <property type="project" value="TreeGrafter"/>
</dbReference>
<dbReference type="SUPFAM" id="SSF52833">
    <property type="entry name" value="Thioredoxin-like"/>
    <property type="match status" value="1"/>
</dbReference>